<proteinExistence type="predicted"/>
<dbReference type="InterPro" id="IPR011050">
    <property type="entry name" value="Pectin_lyase_fold/virulence"/>
</dbReference>
<dbReference type="Proteomes" id="UP001163064">
    <property type="component" value="Unassembled WGS sequence"/>
</dbReference>
<keyword evidence="2" id="KW-0732">Signal</keyword>
<dbReference type="Gene3D" id="2.160.20.20">
    <property type="match status" value="1"/>
</dbReference>
<sequence>MKIVRHPRRPAVRRAVVTASVLLMPLALAACTADDGATAPAPPSPAATASGARCVTGLPAPDQSPQTGSAPEAAFVVDGSEVVTPRGKTYKAMGADTSAVLVSGSGKLTTHDSAIYKYGDTTSVAASAAWGRNAAVLARDGGLLQLSGGQFEGQGRGATGVVAAGRGARAELSGNGIKTKGAYAHGVMASHGGTLDLRYVQIDTAGAQAAPIATGPGGAKVTVSGGTMTSAGCGSPGVQTCGDVSVANTLFDLANSEAFTVEPGGALSLKDVRASAAAGGVVLRGDGKASFAMSGGSVQASDGDVFLVERATADVRLSGGAEATTKDGKLLRVRDGGTVTFTADGERLKGDTLVSGGGGATLDLRGRTKLDGRIRGASLTLAGGARWSVADDSSLKALEAAPGTSVKEMIGGIESNGHTVTYDKALSPALGGRTYRLDGGGTLKPA</sequence>
<dbReference type="RefSeq" id="WP_266598403.1">
    <property type="nucleotide sequence ID" value="NZ_JAPHNL010000083.1"/>
</dbReference>
<dbReference type="EMBL" id="JAPHNL010000083">
    <property type="protein sequence ID" value="MCX3060080.1"/>
    <property type="molecule type" value="Genomic_DNA"/>
</dbReference>
<dbReference type="SUPFAM" id="SSF51126">
    <property type="entry name" value="Pectin lyase-like"/>
    <property type="match status" value="1"/>
</dbReference>
<feature type="chain" id="PRO_5047019254" description="Lipoprotein" evidence="2">
    <location>
        <begin position="30"/>
        <end position="446"/>
    </location>
</feature>
<feature type="signal peptide" evidence="2">
    <location>
        <begin position="1"/>
        <end position="29"/>
    </location>
</feature>
<name>A0ABT3TSR7_9ACTN</name>
<evidence type="ECO:0000256" key="2">
    <source>
        <dbReference type="SAM" id="SignalP"/>
    </source>
</evidence>
<dbReference type="PROSITE" id="PS51257">
    <property type="entry name" value="PROKAR_LIPOPROTEIN"/>
    <property type="match status" value="1"/>
</dbReference>
<evidence type="ECO:0000313" key="3">
    <source>
        <dbReference type="EMBL" id="MCX3060080.1"/>
    </source>
</evidence>
<accession>A0ABT3TSR7</accession>
<evidence type="ECO:0008006" key="5">
    <source>
        <dbReference type="Google" id="ProtNLM"/>
    </source>
</evidence>
<comment type="caution">
    <text evidence="3">The sequence shown here is derived from an EMBL/GenBank/DDBJ whole genome shotgun (WGS) entry which is preliminary data.</text>
</comment>
<gene>
    <name evidence="3" type="ORF">OFY01_09980</name>
</gene>
<keyword evidence="4" id="KW-1185">Reference proteome</keyword>
<dbReference type="InterPro" id="IPR012332">
    <property type="entry name" value="Autotransporter_pectin_lyase_C"/>
</dbReference>
<evidence type="ECO:0000256" key="1">
    <source>
        <dbReference type="SAM" id="MobiDB-lite"/>
    </source>
</evidence>
<feature type="region of interest" description="Disordered" evidence="1">
    <location>
        <begin position="35"/>
        <end position="71"/>
    </location>
</feature>
<protein>
    <recommendedName>
        <fullName evidence="5">Lipoprotein</fullName>
    </recommendedName>
</protein>
<reference evidence="3" key="1">
    <citation type="submission" date="2022-10" db="EMBL/GenBank/DDBJ databases">
        <title>Streptomyces beihaiensis sp. nov., a chitin degrading actinobacterium, isolated from shrimp pond soil.</title>
        <authorList>
            <person name="Xie J."/>
            <person name="Shen N."/>
        </authorList>
    </citation>
    <scope>NUCLEOTIDE SEQUENCE</scope>
    <source>
        <strain evidence="3">GXMU-J5</strain>
    </source>
</reference>
<organism evidence="3 4">
    <name type="scientific">Streptomyces beihaiensis</name>
    <dbReference type="NCBI Taxonomy" id="2984495"/>
    <lineage>
        <taxon>Bacteria</taxon>
        <taxon>Bacillati</taxon>
        <taxon>Actinomycetota</taxon>
        <taxon>Actinomycetes</taxon>
        <taxon>Kitasatosporales</taxon>
        <taxon>Streptomycetaceae</taxon>
        <taxon>Streptomyces</taxon>
    </lineage>
</organism>
<evidence type="ECO:0000313" key="4">
    <source>
        <dbReference type="Proteomes" id="UP001163064"/>
    </source>
</evidence>